<feature type="active site" description="Proton donor" evidence="6">
    <location>
        <position position="89"/>
    </location>
</feature>
<dbReference type="Proteomes" id="UP000006546">
    <property type="component" value="Chromosome"/>
</dbReference>
<dbReference type="Pfam" id="PF00383">
    <property type="entry name" value="dCMP_cyt_deam_1"/>
    <property type="match status" value="1"/>
</dbReference>
<proteinExistence type="inferred from homology"/>
<dbReference type="GO" id="GO:0006220">
    <property type="term" value="P:pyrimidine nucleotide metabolic process"/>
    <property type="evidence" value="ECO:0007669"/>
    <property type="project" value="InterPro"/>
</dbReference>
<feature type="domain" description="CMP/dCMP-type deaminase" evidence="8">
    <location>
        <begin position="13"/>
        <end position="143"/>
    </location>
</feature>
<evidence type="ECO:0000256" key="7">
    <source>
        <dbReference type="PIRSR" id="PIRSR006019-2"/>
    </source>
</evidence>
<dbReference type="PANTHER" id="PTHR11086:SF18">
    <property type="entry name" value="DEOXYCYTIDYLATE DEAMINASE"/>
    <property type="match status" value="1"/>
</dbReference>
<feature type="binding site" evidence="7">
    <location>
        <position position="115"/>
    </location>
    <ligand>
        <name>Zn(2+)</name>
        <dbReference type="ChEBI" id="CHEBI:29105"/>
        <note>catalytic</note>
    </ligand>
</feature>
<dbReference type="GO" id="GO:0004132">
    <property type="term" value="F:dCMP deaminase activity"/>
    <property type="evidence" value="ECO:0007669"/>
    <property type="project" value="InterPro"/>
</dbReference>
<evidence type="ECO:0000256" key="1">
    <source>
        <dbReference type="ARBA" id="ARBA00001947"/>
    </source>
</evidence>
<dbReference type="PANTHER" id="PTHR11086">
    <property type="entry name" value="DEOXYCYTIDYLATE DEAMINASE-RELATED"/>
    <property type="match status" value="1"/>
</dbReference>
<evidence type="ECO:0000256" key="5">
    <source>
        <dbReference type="ARBA" id="ARBA00022833"/>
    </source>
</evidence>
<dbReference type="CDD" id="cd01286">
    <property type="entry name" value="deoxycytidylate_deaminase"/>
    <property type="match status" value="1"/>
</dbReference>
<dbReference type="Gene3D" id="3.40.140.10">
    <property type="entry name" value="Cytidine Deaminase, domain 2"/>
    <property type="match status" value="1"/>
</dbReference>
<dbReference type="InterPro" id="IPR016473">
    <property type="entry name" value="dCMP_deaminase"/>
</dbReference>
<dbReference type="AlphaFoldDB" id="F4LMM1"/>
<feature type="binding site" evidence="7">
    <location>
        <position position="118"/>
    </location>
    <ligand>
        <name>Zn(2+)</name>
        <dbReference type="ChEBI" id="CHEBI:29105"/>
        <note>catalytic</note>
    </ligand>
</feature>
<evidence type="ECO:0000256" key="2">
    <source>
        <dbReference type="ARBA" id="ARBA00006576"/>
    </source>
</evidence>
<gene>
    <name evidence="9" type="ordered locus">Trebr_1344</name>
</gene>
<dbReference type="eggNOG" id="COG2131">
    <property type="taxonomic scope" value="Bacteria"/>
</dbReference>
<dbReference type="RefSeq" id="WP_013758473.1">
    <property type="nucleotide sequence ID" value="NC_015500.1"/>
</dbReference>
<organism evidence="9 10">
    <name type="scientific">Treponema brennaborense (strain DSM 12168 / CIP 105900 / DD5/3)</name>
    <dbReference type="NCBI Taxonomy" id="906968"/>
    <lineage>
        <taxon>Bacteria</taxon>
        <taxon>Pseudomonadati</taxon>
        <taxon>Spirochaetota</taxon>
        <taxon>Spirochaetia</taxon>
        <taxon>Spirochaetales</taxon>
        <taxon>Treponemataceae</taxon>
        <taxon>Treponema</taxon>
    </lineage>
</organism>
<dbReference type="InterPro" id="IPR015517">
    <property type="entry name" value="dCMP_deaminase-rel"/>
</dbReference>
<keyword evidence="10" id="KW-1185">Reference proteome</keyword>
<dbReference type="InterPro" id="IPR002125">
    <property type="entry name" value="CMP_dCMP_dom"/>
</dbReference>
<dbReference type="EMBL" id="CP002696">
    <property type="protein sequence ID" value="AEE16768.1"/>
    <property type="molecule type" value="Genomic_DNA"/>
</dbReference>
<dbReference type="InterPro" id="IPR016192">
    <property type="entry name" value="APOBEC/CMP_deaminase_Zn-bd"/>
</dbReference>
<dbReference type="InterPro" id="IPR035105">
    <property type="entry name" value="Deoxycytidylate_deaminase_dom"/>
</dbReference>
<dbReference type="GO" id="GO:0008270">
    <property type="term" value="F:zinc ion binding"/>
    <property type="evidence" value="ECO:0007669"/>
    <property type="project" value="InterPro"/>
</dbReference>
<feature type="binding site" evidence="7">
    <location>
        <position position="87"/>
    </location>
    <ligand>
        <name>Zn(2+)</name>
        <dbReference type="ChEBI" id="CHEBI:29105"/>
        <note>catalytic</note>
    </ligand>
</feature>
<keyword evidence="3 7" id="KW-0479">Metal-binding</keyword>
<keyword evidence="5 7" id="KW-0862">Zinc</keyword>
<dbReference type="PIRSF" id="PIRSF006019">
    <property type="entry name" value="dCMP_deaminase"/>
    <property type="match status" value="1"/>
</dbReference>
<sequence length="166" mass="18590">MNEQESIPYVRPHWDDYFMEICRTVAKRATCDRGRSGCVIARDNRILVTGYVGSPAGLPHCDDVGHLLKKMVHENGTVTQHCVRTVHAEQNAICQAAKNGISIDGATLYCKMTPCRTCTMLIINCGIKRVVCEKRYHDSADSLTMFEAAGVEIVHLNDDVQQYDKM</sequence>
<evidence type="ECO:0000256" key="6">
    <source>
        <dbReference type="PIRSR" id="PIRSR006019-1"/>
    </source>
</evidence>
<name>F4LMM1_TREBD</name>
<dbReference type="STRING" id="906968.Trebr_1344"/>
<keyword evidence="4" id="KW-0378">Hydrolase</keyword>
<comment type="similarity">
    <text evidence="2">Belongs to the cytidine and deoxycytidylate deaminase family.</text>
</comment>
<evidence type="ECO:0000313" key="9">
    <source>
        <dbReference type="EMBL" id="AEE16768.1"/>
    </source>
</evidence>
<dbReference type="PROSITE" id="PS00903">
    <property type="entry name" value="CYT_DCMP_DEAMINASES_1"/>
    <property type="match status" value="1"/>
</dbReference>
<comment type="cofactor">
    <cofactor evidence="1 7">
        <name>Zn(2+)</name>
        <dbReference type="ChEBI" id="CHEBI:29105"/>
    </cofactor>
</comment>
<dbReference type="GO" id="GO:0005737">
    <property type="term" value="C:cytoplasm"/>
    <property type="evidence" value="ECO:0007669"/>
    <property type="project" value="TreeGrafter"/>
</dbReference>
<reference evidence="10" key="1">
    <citation type="submission" date="2011-04" db="EMBL/GenBank/DDBJ databases">
        <title>The complete genome of Treponema brennaborense DSM 12168.</title>
        <authorList>
            <person name="Lucas S."/>
            <person name="Han J."/>
            <person name="Lapidus A."/>
            <person name="Bruce D."/>
            <person name="Goodwin L."/>
            <person name="Pitluck S."/>
            <person name="Peters L."/>
            <person name="Kyrpides N."/>
            <person name="Mavromatis K."/>
            <person name="Ivanova N."/>
            <person name="Mikhailova N."/>
            <person name="Pagani I."/>
            <person name="Teshima H."/>
            <person name="Detter J.C."/>
            <person name="Tapia R."/>
            <person name="Han C."/>
            <person name="Land M."/>
            <person name="Hauser L."/>
            <person name="Markowitz V."/>
            <person name="Cheng J.-F."/>
            <person name="Hugenholtz P."/>
            <person name="Woyke T."/>
            <person name="Wu D."/>
            <person name="Gronow S."/>
            <person name="Wellnitz S."/>
            <person name="Brambilla E."/>
            <person name="Klenk H.-P."/>
            <person name="Eisen J.A."/>
        </authorList>
    </citation>
    <scope>NUCLEOTIDE SEQUENCE [LARGE SCALE GENOMIC DNA]</scope>
    <source>
        <strain evidence="10">DSM 12168 / CIP 105900 / DD5/3</strain>
    </source>
</reference>
<evidence type="ECO:0000259" key="8">
    <source>
        <dbReference type="PROSITE" id="PS51747"/>
    </source>
</evidence>
<evidence type="ECO:0000256" key="3">
    <source>
        <dbReference type="ARBA" id="ARBA00022723"/>
    </source>
</evidence>
<dbReference type="SUPFAM" id="SSF53927">
    <property type="entry name" value="Cytidine deaminase-like"/>
    <property type="match status" value="1"/>
</dbReference>
<dbReference type="InterPro" id="IPR016193">
    <property type="entry name" value="Cytidine_deaminase-like"/>
</dbReference>
<dbReference type="KEGG" id="tbe:Trebr_1344"/>
<protein>
    <submittedName>
        <fullName evidence="9">CMP/dCMP deaminase zinc-binding protein</fullName>
    </submittedName>
</protein>
<evidence type="ECO:0000256" key="4">
    <source>
        <dbReference type="ARBA" id="ARBA00022801"/>
    </source>
</evidence>
<accession>F4LMM1</accession>
<dbReference type="PROSITE" id="PS51747">
    <property type="entry name" value="CYT_DCMP_DEAMINASES_2"/>
    <property type="match status" value="1"/>
</dbReference>
<dbReference type="HOGENOM" id="CLU_047993_2_0_12"/>
<evidence type="ECO:0000313" key="10">
    <source>
        <dbReference type="Proteomes" id="UP000006546"/>
    </source>
</evidence>
<dbReference type="OrthoDB" id="9788517at2"/>